<evidence type="ECO:0000313" key="2">
    <source>
        <dbReference type="EMBL" id="KAJ1119727.1"/>
    </source>
</evidence>
<gene>
    <name evidence="2" type="ORF">NDU88_007912</name>
</gene>
<dbReference type="EMBL" id="JANPWB010000012">
    <property type="protein sequence ID" value="KAJ1119727.1"/>
    <property type="molecule type" value="Genomic_DNA"/>
</dbReference>
<dbReference type="AlphaFoldDB" id="A0AAV7NUN1"/>
<proteinExistence type="predicted"/>
<accession>A0AAV7NUN1</accession>
<protein>
    <submittedName>
        <fullName evidence="2">Uncharacterized protein</fullName>
    </submittedName>
</protein>
<organism evidence="2 3">
    <name type="scientific">Pleurodeles waltl</name>
    <name type="common">Iberian ribbed newt</name>
    <dbReference type="NCBI Taxonomy" id="8319"/>
    <lineage>
        <taxon>Eukaryota</taxon>
        <taxon>Metazoa</taxon>
        <taxon>Chordata</taxon>
        <taxon>Craniata</taxon>
        <taxon>Vertebrata</taxon>
        <taxon>Euteleostomi</taxon>
        <taxon>Amphibia</taxon>
        <taxon>Batrachia</taxon>
        <taxon>Caudata</taxon>
        <taxon>Salamandroidea</taxon>
        <taxon>Salamandridae</taxon>
        <taxon>Pleurodelinae</taxon>
        <taxon>Pleurodeles</taxon>
    </lineage>
</organism>
<name>A0AAV7NUN1_PLEWA</name>
<feature type="compositionally biased region" description="Basic and acidic residues" evidence="1">
    <location>
        <begin position="80"/>
        <end position="90"/>
    </location>
</feature>
<feature type="region of interest" description="Disordered" evidence="1">
    <location>
        <begin position="24"/>
        <end position="90"/>
    </location>
</feature>
<reference evidence="2" key="1">
    <citation type="journal article" date="2022" name="bioRxiv">
        <title>Sequencing and chromosome-scale assembly of the giantPleurodeles waltlgenome.</title>
        <authorList>
            <person name="Brown T."/>
            <person name="Elewa A."/>
            <person name="Iarovenko S."/>
            <person name="Subramanian E."/>
            <person name="Araus A.J."/>
            <person name="Petzold A."/>
            <person name="Susuki M."/>
            <person name="Suzuki K.-i.T."/>
            <person name="Hayashi T."/>
            <person name="Toyoda A."/>
            <person name="Oliveira C."/>
            <person name="Osipova E."/>
            <person name="Leigh N.D."/>
            <person name="Simon A."/>
            <person name="Yun M.H."/>
        </authorList>
    </citation>
    <scope>NUCLEOTIDE SEQUENCE</scope>
    <source>
        <strain evidence="2">20211129_DDA</strain>
        <tissue evidence="2">Liver</tissue>
    </source>
</reference>
<feature type="compositionally biased region" description="Basic and acidic residues" evidence="1">
    <location>
        <begin position="56"/>
        <end position="66"/>
    </location>
</feature>
<sequence>MADICDTKANLKVIEPKVAATQVLEKPPAQAPEEPPAYSIYPTLPAVGYQDPEQVEPEKDRTDVKRAGRAPNPTPTAPWVDHEQKRQSNT</sequence>
<keyword evidence="3" id="KW-1185">Reference proteome</keyword>
<comment type="caution">
    <text evidence="2">The sequence shown here is derived from an EMBL/GenBank/DDBJ whole genome shotgun (WGS) entry which is preliminary data.</text>
</comment>
<evidence type="ECO:0000256" key="1">
    <source>
        <dbReference type="SAM" id="MobiDB-lite"/>
    </source>
</evidence>
<dbReference type="Proteomes" id="UP001066276">
    <property type="component" value="Chromosome 8"/>
</dbReference>
<evidence type="ECO:0000313" key="3">
    <source>
        <dbReference type="Proteomes" id="UP001066276"/>
    </source>
</evidence>